<dbReference type="EMBL" id="CP002631">
    <property type="protein sequence ID" value="AEB15302.1"/>
    <property type="molecule type" value="Genomic_DNA"/>
</dbReference>
<dbReference type="InterPro" id="IPR019906">
    <property type="entry name" value="Ribosomal_uL6_bac-type"/>
</dbReference>
<dbReference type="InterPro" id="IPR020040">
    <property type="entry name" value="Ribosomal_uL6_a/b-dom"/>
</dbReference>
<evidence type="ECO:0000256" key="4">
    <source>
        <dbReference type="ARBA" id="ARBA00022980"/>
    </source>
</evidence>
<dbReference type="GO" id="GO:0003735">
    <property type="term" value="F:structural constituent of ribosome"/>
    <property type="evidence" value="ECO:0007669"/>
    <property type="project" value="UniProtKB-UniRule"/>
</dbReference>
<accession>F2NTX0</accession>
<dbReference type="InterPro" id="IPR002358">
    <property type="entry name" value="Ribosomal_uL6_CS"/>
</dbReference>
<comment type="similarity">
    <text evidence="1 6 7">Belongs to the universal ribosomal protein uL6 family.</text>
</comment>
<dbReference type="PROSITE" id="PS00525">
    <property type="entry name" value="RIBOSOMAL_L6_1"/>
    <property type="match status" value="1"/>
</dbReference>
<dbReference type="OrthoDB" id="9805007at2"/>
<dbReference type="InterPro" id="IPR036789">
    <property type="entry name" value="Ribosomal_uL6-like_a/b-dom_sf"/>
</dbReference>
<feature type="domain" description="Large ribosomal subunit protein uL6 alpha-beta" evidence="9">
    <location>
        <begin position="92"/>
        <end position="165"/>
    </location>
</feature>
<dbReference type="GO" id="GO:0022625">
    <property type="term" value="C:cytosolic large ribosomal subunit"/>
    <property type="evidence" value="ECO:0007669"/>
    <property type="project" value="UniProtKB-UniRule"/>
</dbReference>
<dbReference type="GeneID" id="302999554"/>
<dbReference type="GO" id="GO:0019843">
    <property type="term" value="F:rRNA binding"/>
    <property type="evidence" value="ECO:0007669"/>
    <property type="project" value="UniProtKB-UniRule"/>
</dbReference>
<organism evidence="10 11">
    <name type="scientific">Treponema succinifaciens (strain ATCC 33096 / DSM 2489 / 6091)</name>
    <dbReference type="NCBI Taxonomy" id="869209"/>
    <lineage>
        <taxon>Bacteria</taxon>
        <taxon>Pseudomonadati</taxon>
        <taxon>Spirochaetota</taxon>
        <taxon>Spirochaetia</taxon>
        <taxon>Spirochaetales</taxon>
        <taxon>Treponemataceae</taxon>
        <taxon>Treponema</taxon>
    </lineage>
</organism>
<feature type="domain" description="Large ribosomal subunit protein uL6 alpha-beta" evidence="9">
    <location>
        <begin position="12"/>
        <end position="83"/>
    </location>
</feature>
<dbReference type="PANTHER" id="PTHR11655:SF14">
    <property type="entry name" value="LARGE RIBOSOMAL SUBUNIT PROTEIN UL6M"/>
    <property type="match status" value="1"/>
</dbReference>
<dbReference type="NCBIfam" id="TIGR03654">
    <property type="entry name" value="L6_bact"/>
    <property type="match status" value="1"/>
</dbReference>
<dbReference type="Gene3D" id="3.90.930.12">
    <property type="entry name" value="Ribosomal protein L6, alpha-beta domain"/>
    <property type="match status" value="2"/>
</dbReference>
<dbReference type="FunFam" id="3.90.930.12:FF:000001">
    <property type="entry name" value="50S ribosomal protein L6"/>
    <property type="match status" value="1"/>
</dbReference>
<dbReference type="FunFam" id="3.90.930.12:FF:000002">
    <property type="entry name" value="50S ribosomal protein L6"/>
    <property type="match status" value="1"/>
</dbReference>
<dbReference type="PRINTS" id="PR00059">
    <property type="entry name" value="RIBOSOMALL6"/>
</dbReference>
<keyword evidence="11" id="KW-1185">Reference proteome</keyword>
<keyword evidence="5 6" id="KW-0687">Ribonucleoprotein</keyword>
<evidence type="ECO:0000256" key="3">
    <source>
        <dbReference type="ARBA" id="ARBA00022884"/>
    </source>
</evidence>
<dbReference type="SUPFAM" id="SSF56053">
    <property type="entry name" value="Ribosomal protein L6"/>
    <property type="match status" value="2"/>
</dbReference>
<dbReference type="STRING" id="869209.Tresu_2440"/>
<name>F2NTX0_TRES6</name>
<dbReference type="HAMAP" id="MF_01365_B">
    <property type="entry name" value="Ribosomal_uL6_B"/>
    <property type="match status" value="1"/>
</dbReference>
<dbReference type="AlphaFoldDB" id="F2NTX0"/>
<reference evidence="11" key="2">
    <citation type="submission" date="2011-04" db="EMBL/GenBank/DDBJ databases">
        <title>The complete genome of chromosome of Treponema succinifaciens DSM 2489.</title>
        <authorList>
            <person name="Lucas S."/>
            <person name="Copeland A."/>
            <person name="Lapidus A."/>
            <person name="Bruce D."/>
            <person name="Goodwin L."/>
            <person name="Pitluck S."/>
            <person name="Peters L."/>
            <person name="Kyrpides N."/>
            <person name="Mavromatis K."/>
            <person name="Ivanova N."/>
            <person name="Ovchinnikova G."/>
            <person name="Teshima H."/>
            <person name="Detter J.C."/>
            <person name="Tapia R."/>
            <person name="Han C."/>
            <person name="Land M."/>
            <person name="Hauser L."/>
            <person name="Markowitz V."/>
            <person name="Cheng J.-F."/>
            <person name="Hugenholtz P."/>
            <person name="Woyke T."/>
            <person name="Wu D."/>
            <person name="Gronow S."/>
            <person name="Wellnitz S."/>
            <person name="Brambilla E."/>
            <person name="Klenk H.-P."/>
            <person name="Eisen J.A."/>
        </authorList>
    </citation>
    <scope>NUCLEOTIDE SEQUENCE [LARGE SCALE GENOMIC DNA]</scope>
    <source>
        <strain evidence="11">ATCC 33096 / DSM 2489 / 6091</strain>
    </source>
</reference>
<protein>
    <recommendedName>
        <fullName evidence="6">Large ribosomal subunit protein uL6</fullName>
    </recommendedName>
</protein>
<sequence length="180" mass="19281">MASKIGKLPVAIPAGVTVTVAPNLVTVKGPKGELKQDINGLVNVEVKDAEVIVTPVNETKPASACHGLYRNLIHNMIVGVTQGFSKTLIITGVGYRAEVQGKTIVMNLGYSSEFVAVIPEGLTVTADKDGKLTISGIDKQQVGEFSAQIRKLRKPEPYKGKGIRYDNEVIRRKVGKTGVK</sequence>
<dbReference type="PIRSF" id="PIRSF002162">
    <property type="entry name" value="Ribosomal_L6"/>
    <property type="match status" value="1"/>
</dbReference>
<dbReference type="HOGENOM" id="CLU_065464_1_2_12"/>
<comment type="function">
    <text evidence="6 8">This protein binds to the 23S rRNA, and is important in its secondary structure. It is located near the subunit interface in the base of the L7/L12 stalk, and near the tRNA binding site of the peptidyltransferase center.</text>
</comment>
<evidence type="ECO:0000256" key="6">
    <source>
        <dbReference type="HAMAP-Rule" id="MF_01365"/>
    </source>
</evidence>
<dbReference type="Pfam" id="PF00347">
    <property type="entry name" value="Ribosomal_L6"/>
    <property type="match status" value="2"/>
</dbReference>
<evidence type="ECO:0000256" key="1">
    <source>
        <dbReference type="ARBA" id="ARBA00009356"/>
    </source>
</evidence>
<dbReference type="RefSeq" id="WP_013702553.1">
    <property type="nucleotide sequence ID" value="NC_015385.1"/>
</dbReference>
<proteinExistence type="inferred from homology"/>
<evidence type="ECO:0000313" key="10">
    <source>
        <dbReference type="EMBL" id="AEB15302.1"/>
    </source>
</evidence>
<dbReference type="Proteomes" id="UP000006852">
    <property type="component" value="Chromosome"/>
</dbReference>
<comment type="subunit">
    <text evidence="6">Part of the 50S ribosomal subunit.</text>
</comment>
<evidence type="ECO:0000256" key="5">
    <source>
        <dbReference type="ARBA" id="ARBA00023274"/>
    </source>
</evidence>
<evidence type="ECO:0000256" key="7">
    <source>
        <dbReference type="RuleBase" id="RU003869"/>
    </source>
</evidence>
<keyword evidence="4 6" id="KW-0689">Ribosomal protein</keyword>
<dbReference type="InterPro" id="IPR000702">
    <property type="entry name" value="Ribosomal_uL6-like"/>
</dbReference>
<gene>
    <name evidence="6" type="primary">rplF</name>
    <name evidence="10" type="ordered locus">Tresu_2440</name>
</gene>
<keyword evidence="3 6" id="KW-0694">RNA-binding</keyword>
<evidence type="ECO:0000259" key="9">
    <source>
        <dbReference type="Pfam" id="PF00347"/>
    </source>
</evidence>
<evidence type="ECO:0000256" key="2">
    <source>
        <dbReference type="ARBA" id="ARBA00022730"/>
    </source>
</evidence>
<dbReference type="eggNOG" id="COG0097">
    <property type="taxonomic scope" value="Bacteria"/>
</dbReference>
<evidence type="ECO:0000256" key="8">
    <source>
        <dbReference type="RuleBase" id="RU003870"/>
    </source>
</evidence>
<evidence type="ECO:0000313" key="11">
    <source>
        <dbReference type="Proteomes" id="UP000006852"/>
    </source>
</evidence>
<reference evidence="10 11" key="1">
    <citation type="journal article" date="2011" name="Stand. Genomic Sci.">
        <title>Complete genome sequence of Treponema succinifaciens type strain (6091).</title>
        <authorList>
            <person name="Han C."/>
            <person name="Gronow S."/>
            <person name="Teshima H."/>
            <person name="Lapidus A."/>
            <person name="Nolan M."/>
            <person name="Lucas S."/>
            <person name="Hammon N."/>
            <person name="Deshpande S."/>
            <person name="Cheng J.F."/>
            <person name="Zeytun A."/>
            <person name="Tapia R."/>
            <person name="Goodwin L."/>
            <person name="Pitluck S."/>
            <person name="Liolios K."/>
            <person name="Pagani I."/>
            <person name="Ivanova N."/>
            <person name="Mavromatis K."/>
            <person name="Mikhailova N."/>
            <person name="Huntemann M."/>
            <person name="Pati A."/>
            <person name="Chen A."/>
            <person name="Palaniappan K."/>
            <person name="Land M."/>
            <person name="Hauser L."/>
            <person name="Brambilla E.M."/>
            <person name="Rohde M."/>
            <person name="Goker M."/>
            <person name="Woyke T."/>
            <person name="Bristow J."/>
            <person name="Eisen J.A."/>
            <person name="Markowitz V."/>
            <person name="Hugenholtz P."/>
            <person name="Kyrpides N.C."/>
            <person name="Klenk H.P."/>
            <person name="Detter J.C."/>
        </authorList>
    </citation>
    <scope>NUCLEOTIDE SEQUENCE [LARGE SCALE GENOMIC DNA]</scope>
    <source>
        <strain evidence="11">ATCC 33096 / DSM 2489 / 6091</strain>
    </source>
</reference>
<dbReference type="KEGG" id="tsu:Tresu_2440"/>
<keyword evidence="2 6" id="KW-0699">rRNA-binding</keyword>
<dbReference type="PANTHER" id="PTHR11655">
    <property type="entry name" value="60S/50S RIBOSOMAL PROTEIN L6/L9"/>
    <property type="match status" value="1"/>
</dbReference>
<dbReference type="GO" id="GO:0002181">
    <property type="term" value="P:cytoplasmic translation"/>
    <property type="evidence" value="ECO:0007669"/>
    <property type="project" value="TreeGrafter"/>
</dbReference>